<dbReference type="InterPro" id="IPR000092">
    <property type="entry name" value="Polyprenyl_synt"/>
</dbReference>
<sequence length="360" mass="38423">MTHAAPVSPVDRADLRQRVDKALTEFLAGQRARLAAVDDALLPVAEAIEAFVLGGGKRLRPAFAYWGFRGAGGVDGEPVLAALAALEFVQASALMHDDLMDRSDTRRGEPAVHRRFAARHRQAGWGGDPDSFGDAAALLLGDLCLVWSDELLHSAGLDPWVLARARPVFDEMRTEVTVGQYLDVLTQATGDTSVERASKVARYKSAKYTVERPLLLGAALADATADVRTAYSAYGLPLGEAFQLRDDVLGVFGDPALTGKPAGDDLREGKRTYLVAAAVETTDDAGRELLLGRLGDPELDEEGVARLRELITASGALARTEQRIVTLTDAALAALTAVDLDTEARQALVDLAIAATRRAD</sequence>
<evidence type="ECO:0000256" key="6">
    <source>
        <dbReference type="RuleBase" id="RU004466"/>
    </source>
</evidence>
<organism evidence="7 8">
    <name type="scientific">Micromonospora chokoriensis</name>
    <dbReference type="NCBI Taxonomy" id="356851"/>
    <lineage>
        <taxon>Bacteria</taxon>
        <taxon>Bacillati</taxon>
        <taxon>Actinomycetota</taxon>
        <taxon>Actinomycetes</taxon>
        <taxon>Micromonosporales</taxon>
        <taxon>Micromonosporaceae</taxon>
        <taxon>Micromonospora</taxon>
    </lineage>
</organism>
<dbReference type="Gene3D" id="1.10.600.10">
    <property type="entry name" value="Farnesyl Diphosphate Synthase"/>
    <property type="match status" value="1"/>
</dbReference>
<evidence type="ECO:0000313" key="7">
    <source>
        <dbReference type="EMBL" id="SCF00538.1"/>
    </source>
</evidence>
<evidence type="ECO:0000256" key="2">
    <source>
        <dbReference type="ARBA" id="ARBA00006706"/>
    </source>
</evidence>
<reference evidence="8" key="1">
    <citation type="submission" date="2016-06" db="EMBL/GenBank/DDBJ databases">
        <authorList>
            <person name="Varghese N."/>
            <person name="Submissions Spin"/>
        </authorList>
    </citation>
    <scope>NUCLEOTIDE SEQUENCE [LARGE SCALE GENOMIC DNA]</scope>
    <source>
        <strain evidence="8">DSM 45160</strain>
    </source>
</reference>
<dbReference type="GO" id="GO:0008299">
    <property type="term" value="P:isoprenoid biosynthetic process"/>
    <property type="evidence" value="ECO:0007669"/>
    <property type="project" value="InterPro"/>
</dbReference>
<evidence type="ECO:0000256" key="4">
    <source>
        <dbReference type="ARBA" id="ARBA00022723"/>
    </source>
</evidence>
<dbReference type="EMBL" id="LT607409">
    <property type="protein sequence ID" value="SCF00538.1"/>
    <property type="molecule type" value="Genomic_DNA"/>
</dbReference>
<keyword evidence="8" id="KW-1185">Reference proteome</keyword>
<dbReference type="InterPro" id="IPR033749">
    <property type="entry name" value="Polyprenyl_synt_CS"/>
</dbReference>
<dbReference type="CDD" id="cd00685">
    <property type="entry name" value="Trans_IPPS_HT"/>
    <property type="match status" value="1"/>
</dbReference>
<keyword evidence="5" id="KW-0460">Magnesium</keyword>
<dbReference type="eggNOG" id="COG0142">
    <property type="taxonomic scope" value="Bacteria"/>
</dbReference>
<dbReference type="RefSeq" id="WP_088988381.1">
    <property type="nucleotide sequence ID" value="NZ_LT607409.1"/>
</dbReference>
<proteinExistence type="inferred from homology"/>
<protein>
    <submittedName>
        <fullName evidence="7">Geranylgeranyl diphosphate synthase, type I</fullName>
    </submittedName>
</protein>
<accession>A0A1C4WWH0</accession>
<keyword evidence="4" id="KW-0479">Metal-binding</keyword>
<comment type="cofactor">
    <cofactor evidence="1">
        <name>Mg(2+)</name>
        <dbReference type="ChEBI" id="CHEBI:18420"/>
    </cofactor>
</comment>
<dbReference type="PANTHER" id="PTHR12001:SF85">
    <property type="entry name" value="SHORT CHAIN ISOPRENYL DIPHOSPHATE SYNTHASE"/>
    <property type="match status" value="1"/>
</dbReference>
<keyword evidence="3 6" id="KW-0808">Transferase</keyword>
<evidence type="ECO:0000256" key="1">
    <source>
        <dbReference type="ARBA" id="ARBA00001946"/>
    </source>
</evidence>
<dbReference type="PROSITE" id="PS00723">
    <property type="entry name" value="POLYPRENYL_SYNTHASE_1"/>
    <property type="match status" value="1"/>
</dbReference>
<comment type="similarity">
    <text evidence="2 6">Belongs to the FPP/GGPP synthase family.</text>
</comment>
<dbReference type="AlphaFoldDB" id="A0A1C4WWH0"/>
<gene>
    <name evidence="7" type="ORF">GA0070612_2930</name>
</gene>
<dbReference type="SFLD" id="SFLDS00005">
    <property type="entry name" value="Isoprenoid_Synthase_Type_I"/>
    <property type="match status" value="1"/>
</dbReference>
<name>A0A1C4WWH0_9ACTN</name>
<dbReference type="PROSITE" id="PS00444">
    <property type="entry name" value="POLYPRENYL_SYNTHASE_2"/>
    <property type="match status" value="1"/>
</dbReference>
<dbReference type="PANTHER" id="PTHR12001">
    <property type="entry name" value="GERANYLGERANYL PYROPHOSPHATE SYNTHASE"/>
    <property type="match status" value="1"/>
</dbReference>
<dbReference type="Pfam" id="PF00348">
    <property type="entry name" value="polyprenyl_synt"/>
    <property type="match status" value="1"/>
</dbReference>
<dbReference type="InterPro" id="IPR008949">
    <property type="entry name" value="Isoprenoid_synthase_dom_sf"/>
</dbReference>
<dbReference type="Proteomes" id="UP000198224">
    <property type="component" value="Chromosome I"/>
</dbReference>
<dbReference type="SUPFAM" id="SSF48576">
    <property type="entry name" value="Terpenoid synthases"/>
    <property type="match status" value="1"/>
</dbReference>
<dbReference type="GO" id="GO:0046872">
    <property type="term" value="F:metal ion binding"/>
    <property type="evidence" value="ECO:0007669"/>
    <property type="project" value="UniProtKB-KW"/>
</dbReference>
<dbReference type="GO" id="GO:0004659">
    <property type="term" value="F:prenyltransferase activity"/>
    <property type="evidence" value="ECO:0007669"/>
    <property type="project" value="InterPro"/>
</dbReference>
<dbReference type="SFLD" id="SFLDG01017">
    <property type="entry name" value="Polyprenyl_Transferase_Like"/>
    <property type="match status" value="1"/>
</dbReference>
<evidence type="ECO:0000256" key="5">
    <source>
        <dbReference type="ARBA" id="ARBA00022842"/>
    </source>
</evidence>
<evidence type="ECO:0000313" key="8">
    <source>
        <dbReference type="Proteomes" id="UP000198224"/>
    </source>
</evidence>
<evidence type="ECO:0000256" key="3">
    <source>
        <dbReference type="ARBA" id="ARBA00022679"/>
    </source>
</evidence>